<evidence type="ECO:0000313" key="2">
    <source>
        <dbReference type="Proteomes" id="UP000772434"/>
    </source>
</evidence>
<dbReference type="EMBL" id="JADNRY010000001">
    <property type="protein sequence ID" value="KAF9078529.1"/>
    <property type="molecule type" value="Genomic_DNA"/>
</dbReference>
<gene>
    <name evidence="1" type="ORF">BDP27DRAFT_1309719</name>
</gene>
<dbReference type="AlphaFoldDB" id="A0A9P5UGJ6"/>
<sequence>MAPRPRFLNDIYNDYPDNTSTKVVELQAADRSYPGYGDRYVLLQWSNGKDAEGDEVTQIIQLSGMAGNYAYYYPLAKKQVAGSRIENTIFPLGNFTCAERERILALADSTTFEKTSVVNSCRTWTRDLLMAMVNENLLSMTTFNEIDEQVPLLKRQPEA</sequence>
<reference evidence="1" key="1">
    <citation type="submission" date="2020-11" db="EMBL/GenBank/DDBJ databases">
        <authorList>
            <consortium name="DOE Joint Genome Institute"/>
            <person name="Ahrendt S."/>
            <person name="Riley R."/>
            <person name="Andreopoulos W."/>
            <person name="Labutti K."/>
            <person name="Pangilinan J."/>
            <person name="Ruiz-Duenas F.J."/>
            <person name="Barrasa J.M."/>
            <person name="Sanchez-Garcia M."/>
            <person name="Camarero S."/>
            <person name="Miyauchi S."/>
            <person name="Serrano A."/>
            <person name="Linde D."/>
            <person name="Babiker R."/>
            <person name="Drula E."/>
            <person name="Ayuso-Fernandez I."/>
            <person name="Pacheco R."/>
            <person name="Padilla G."/>
            <person name="Ferreira P."/>
            <person name="Barriuso J."/>
            <person name="Kellner H."/>
            <person name="Castanera R."/>
            <person name="Alfaro M."/>
            <person name="Ramirez L."/>
            <person name="Pisabarro A.G."/>
            <person name="Kuo A."/>
            <person name="Tritt A."/>
            <person name="Lipzen A."/>
            <person name="He G."/>
            <person name="Yan M."/>
            <person name="Ng V."/>
            <person name="Cullen D."/>
            <person name="Martin F."/>
            <person name="Rosso M.-N."/>
            <person name="Henrissat B."/>
            <person name="Hibbett D."/>
            <person name="Martinez A.T."/>
            <person name="Grigoriev I.V."/>
        </authorList>
    </citation>
    <scope>NUCLEOTIDE SEQUENCE</scope>
    <source>
        <strain evidence="1">AH 40177</strain>
    </source>
</reference>
<name>A0A9P5UGJ6_9AGAR</name>
<proteinExistence type="predicted"/>
<keyword evidence="2" id="KW-1185">Reference proteome</keyword>
<dbReference type="Proteomes" id="UP000772434">
    <property type="component" value="Unassembled WGS sequence"/>
</dbReference>
<accession>A0A9P5UGJ6</accession>
<dbReference type="OrthoDB" id="3235294at2759"/>
<organism evidence="1 2">
    <name type="scientific">Rhodocollybia butyracea</name>
    <dbReference type="NCBI Taxonomy" id="206335"/>
    <lineage>
        <taxon>Eukaryota</taxon>
        <taxon>Fungi</taxon>
        <taxon>Dikarya</taxon>
        <taxon>Basidiomycota</taxon>
        <taxon>Agaricomycotina</taxon>
        <taxon>Agaricomycetes</taxon>
        <taxon>Agaricomycetidae</taxon>
        <taxon>Agaricales</taxon>
        <taxon>Marasmiineae</taxon>
        <taxon>Omphalotaceae</taxon>
        <taxon>Rhodocollybia</taxon>
    </lineage>
</organism>
<evidence type="ECO:0000313" key="1">
    <source>
        <dbReference type="EMBL" id="KAF9078529.1"/>
    </source>
</evidence>
<protein>
    <submittedName>
        <fullName evidence="1">Uncharacterized protein</fullName>
    </submittedName>
</protein>
<comment type="caution">
    <text evidence="1">The sequence shown here is derived from an EMBL/GenBank/DDBJ whole genome shotgun (WGS) entry which is preliminary data.</text>
</comment>